<dbReference type="EMBL" id="JBHSCR010000007">
    <property type="protein sequence ID" value="MFC4348259.1"/>
    <property type="molecule type" value="Genomic_DNA"/>
</dbReference>
<dbReference type="InterPro" id="IPR007459">
    <property type="entry name" value="DNA_pol3_chi"/>
</dbReference>
<organism evidence="1 2">
    <name type="scientific">Kordiimonas lipolytica</name>
    <dbReference type="NCBI Taxonomy" id="1662421"/>
    <lineage>
        <taxon>Bacteria</taxon>
        <taxon>Pseudomonadati</taxon>
        <taxon>Pseudomonadota</taxon>
        <taxon>Alphaproteobacteria</taxon>
        <taxon>Kordiimonadales</taxon>
        <taxon>Kordiimonadaceae</taxon>
        <taxon>Kordiimonas</taxon>
    </lineage>
</organism>
<gene>
    <name evidence="1" type="ORF">ACFO5Q_10420</name>
</gene>
<dbReference type="EC" id="2.7.7.7" evidence="1"/>
<keyword evidence="1" id="KW-0548">Nucleotidyltransferase</keyword>
<dbReference type="NCBIfam" id="NF004347">
    <property type="entry name" value="PRK05728.1-4"/>
    <property type="match status" value="1"/>
</dbReference>
<reference evidence="2" key="1">
    <citation type="journal article" date="2019" name="Int. J. Syst. Evol. Microbiol.">
        <title>The Global Catalogue of Microorganisms (GCM) 10K type strain sequencing project: providing services to taxonomists for standard genome sequencing and annotation.</title>
        <authorList>
            <consortium name="The Broad Institute Genomics Platform"/>
            <consortium name="The Broad Institute Genome Sequencing Center for Infectious Disease"/>
            <person name="Wu L."/>
            <person name="Ma J."/>
        </authorList>
    </citation>
    <scope>NUCLEOTIDE SEQUENCE [LARGE SCALE GENOMIC DNA]</scope>
    <source>
        <strain evidence="2">CGMCC 1.15304</strain>
    </source>
</reference>
<evidence type="ECO:0000313" key="1">
    <source>
        <dbReference type="EMBL" id="MFC4348259.1"/>
    </source>
</evidence>
<dbReference type="PANTHER" id="PTHR38767">
    <property type="entry name" value="DNA POLYMERASE III SUBUNIT CHI"/>
    <property type="match status" value="1"/>
</dbReference>
<keyword evidence="2" id="KW-1185">Reference proteome</keyword>
<dbReference type="Pfam" id="PF04364">
    <property type="entry name" value="DNA_pol3_chi"/>
    <property type="match status" value="1"/>
</dbReference>
<accession>A0ABV8UC75</accession>
<dbReference type="GO" id="GO:0003887">
    <property type="term" value="F:DNA-directed DNA polymerase activity"/>
    <property type="evidence" value="ECO:0007669"/>
    <property type="project" value="UniProtKB-EC"/>
</dbReference>
<dbReference type="PANTHER" id="PTHR38767:SF1">
    <property type="entry name" value="DNA POLYMERASE III SUBUNIT CHI"/>
    <property type="match status" value="1"/>
</dbReference>
<dbReference type="Proteomes" id="UP001595776">
    <property type="component" value="Unassembled WGS sequence"/>
</dbReference>
<keyword evidence="1" id="KW-0808">Transferase</keyword>
<dbReference type="SUPFAM" id="SSF102400">
    <property type="entry name" value="DNA polymerase III chi subunit"/>
    <property type="match status" value="1"/>
</dbReference>
<protein>
    <submittedName>
        <fullName evidence="1">DNA polymerase III subunit chi</fullName>
        <ecNumber evidence="1">2.7.7.7</ecNumber>
    </submittedName>
</protein>
<comment type="caution">
    <text evidence="1">The sequence shown here is derived from an EMBL/GenBank/DDBJ whole genome shotgun (WGS) entry which is preliminary data.</text>
</comment>
<evidence type="ECO:0000313" key="2">
    <source>
        <dbReference type="Proteomes" id="UP001595776"/>
    </source>
</evidence>
<dbReference type="RefSeq" id="WP_068145858.1">
    <property type="nucleotide sequence ID" value="NZ_JBHSCR010000007.1"/>
</dbReference>
<proteinExistence type="predicted"/>
<sequence>MAEIRFYHLQRQTLEQALPQLMAKVYETGQNAVVKLPGKGLMDTIDKVLWDYDPASFIPHDKEGCHDPSEQPIYLTTADENPNDAKILVLIDAVKCPDMDAYERCLYMFDGRDEGIVAEARADWKAFKDKGIEMSYWQQREQGGWEQKA</sequence>
<name>A0ABV8UC75_9PROT</name>
<dbReference type="Gene3D" id="3.40.50.10110">
    <property type="entry name" value="DNA polymerase III subunit chi"/>
    <property type="match status" value="1"/>
</dbReference>
<dbReference type="InterPro" id="IPR036768">
    <property type="entry name" value="PolIII_chi_sf"/>
</dbReference>